<dbReference type="GeneID" id="68113836"/>
<name>A0A6A5BIH0_NAEFO</name>
<dbReference type="EMBL" id="VFQX01000052">
    <property type="protein sequence ID" value="KAF0974586.1"/>
    <property type="molecule type" value="Genomic_DNA"/>
</dbReference>
<comment type="caution">
    <text evidence="2">The sequence shown here is derived from an EMBL/GenBank/DDBJ whole genome shotgun (WGS) entry which is preliminary data.</text>
</comment>
<dbReference type="Proteomes" id="UP000444721">
    <property type="component" value="Unassembled WGS sequence"/>
</dbReference>
<dbReference type="VEuPathDB" id="AmoebaDB:FDP41_006618"/>
<feature type="region of interest" description="Disordered" evidence="1">
    <location>
        <begin position="1"/>
        <end position="26"/>
    </location>
</feature>
<dbReference type="VEuPathDB" id="AmoebaDB:NF0058110"/>
<keyword evidence="3" id="KW-1185">Reference proteome</keyword>
<dbReference type="OrthoDB" id="10366548at2759"/>
<evidence type="ECO:0000256" key="1">
    <source>
        <dbReference type="SAM" id="MobiDB-lite"/>
    </source>
</evidence>
<proteinExistence type="predicted"/>
<gene>
    <name evidence="2" type="ORF">FDP41_006618</name>
</gene>
<evidence type="ECO:0000313" key="3">
    <source>
        <dbReference type="Proteomes" id="UP000444721"/>
    </source>
</evidence>
<evidence type="ECO:0000313" key="2">
    <source>
        <dbReference type="EMBL" id="KAF0974586.1"/>
    </source>
</evidence>
<reference evidence="2 3" key="1">
    <citation type="journal article" date="2019" name="Sci. Rep.">
        <title>Nanopore sequencing improves the draft genome of the human pathogenic amoeba Naegleria fowleri.</title>
        <authorList>
            <person name="Liechti N."/>
            <person name="Schurch N."/>
            <person name="Bruggmann R."/>
            <person name="Wittwer M."/>
        </authorList>
    </citation>
    <scope>NUCLEOTIDE SEQUENCE [LARGE SCALE GENOMIC DNA]</scope>
    <source>
        <strain evidence="2 3">ATCC 30894</strain>
    </source>
</reference>
<sequence>MSQPPHVSDSSHPFQDHGCLEGTVPPPPPLGSLIPVNWNARNKKFHFDDQQQEREYQVPCGHKKRIQIQPYLHYNLNRNFTIMTYLDEFNELTKCPTLISFGGPHVRDKTIYYLELDPPKTRVDLEDDMYRVEYEWKELQTIENNHGELFKYHVLQIQNGCIVYSKKLQRLIVFECGDYNYLRFYFLCLKNRSWIKKKFQVPSWSYSWDYLLTKYDEEGTKGLLMTRSFMTVAIVDFEELLSSNDLQLIEKTSLTIDVKHVTFVSARMIVPLSIQQQLLIVGAKEESQVHTIDLNNKSNTTTGIHEGLQIFNHLHHAASAYPLELSTSSLTGEQVLITLVGEQKEHLFFEYNTQTQMSTVLLHNSLPIKLEHHALFSPFLCTYRNRRNERCAVYLPNLDILYKIKLDYDKPECAFPYLKRQLLSPKNSNIMDMIFIFK</sequence>
<protein>
    <submittedName>
        <fullName evidence="2">Uncharacterized protein</fullName>
    </submittedName>
</protein>
<dbReference type="RefSeq" id="XP_044559299.1">
    <property type="nucleotide sequence ID" value="XM_044710273.1"/>
</dbReference>
<dbReference type="AlphaFoldDB" id="A0A6A5BIH0"/>
<accession>A0A6A5BIH0</accession>
<dbReference type="VEuPathDB" id="AmoebaDB:NfTy_088630"/>
<feature type="compositionally biased region" description="Polar residues" evidence="1">
    <location>
        <begin position="1"/>
        <end position="13"/>
    </location>
</feature>
<organism evidence="2 3">
    <name type="scientific">Naegleria fowleri</name>
    <name type="common">Brain eating amoeba</name>
    <dbReference type="NCBI Taxonomy" id="5763"/>
    <lineage>
        <taxon>Eukaryota</taxon>
        <taxon>Discoba</taxon>
        <taxon>Heterolobosea</taxon>
        <taxon>Tetramitia</taxon>
        <taxon>Eutetramitia</taxon>
        <taxon>Vahlkampfiidae</taxon>
        <taxon>Naegleria</taxon>
    </lineage>
</organism>
<dbReference type="OMA" id="LICHSAS"/>